<dbReference type="SUPFAM" id="SSF53474">
    <property type="entry name" value="alpha/beta-Hydrolases"/>
    <property type="match status" value="1"/>
</dbReference>
<feature type="domain" description="Peptidase S9 prolyl oligopeptidase catalytic" evidence="7">
    <location>
        <begin position="496"/>
        <end position="697"/>
    </location>
</feature>
<evidence type="ECO:0000259" key="8">
    <source>
        <dbReference type="Pfam" id="PF02897"/>
    </source>
</evidence>
<evidence type="ECO:0000256" key="3">
    <source>
        <dbReference type="ARBA" id="ARBA00022670"/>
    </source>
</evidence>
<evidence type="ECO:0000313" key="10">
    <source>
        <dbReference type="Proteomes" id="UP001358324"/>
    </source>
</evidence>
<organism evidence="9 10">
    <name type="scientific">Luteimonas flava</name>
    <dbReference type="NCBI Taxonomy" id="3115822"/>
    <lineage>
        <taxon>Bacteria</taxon>
        <taxon>Pseudomonadati</taxon>
        <taxon>Pseudomonadota</taxon>
        <taxon>Gammaproteobacteria</taxon>
        <taxon>Lysobacterales</taxon>
        <taxon>Lysobacteraceae</taxon>
        <taxon>Luteimonas</taxon>
    </lineage>
</organism>
<feature type="domain" description="Peptidase S9A N-terminal" evidence="8">
    <location>
        <begin position="28"/>
        <end position="205"/>
    </location>
</feature>
<dbReference type="PRINTS" id="PR00862">
    <property type="entry name" value="PROLIGOPTASE"/>
</dbReference>
<evidence type="ECO:0000256" key="6">
    <source>
        <dbReference type="SAM" id="SignalP"/>
    </source>
</evidence>
<keyword evidence="6" id="KW-0732">Signal</keyword>
<comment type="caution">
    <text evidence="9">The sequence shown here is derived from an EMBL/GenBank/DDBJ whole genome shotgun (WGS) entry which is preliminary data.</text>
</comment>
<evidence type="ECO:0000256" key="5">
    <source>
        <dbReference type="ARBA" id="ARBA00022825"/>
    </source>
</evidence>
<sequence>MNAAFSILPLLLGAAIANAAPLPPAPTEAFVEDRFGHDIDDPYRWMEDPAQAAKLQTWMTEAGAATRARLDALPERAAFETLLKAATRAGVSYGDTKSASGHLFFLQRDPGAAVPKLVVRDGAGERVLLDTATRAGATQAIASYAPSPDGTLVAVMVGEGGGELGRFAILDVADGRERYRLDGMTFGDFELFWLAPDLVAYTRMTHAPDSGVDPLLDTQAMVVALTPQGAVERIGLGNRLEGGPTFAPEEFPVIIGPGRGELVFGYGFGARADARVLVTSLAALRAGTPTWRPLADYSDQLATDALVGETDYYFVSTREASNGALYRRKVTGDAIGTIETVMPAGDLILSDLVATRDGLYVMGTRDGVSQVLYLAGGDGTPQAVALPFESELLDASADGDGGSMVFGLRGWTTTTRAFRATGARIDALGLDSATWAPTQAFVAMRAEAVSRDDTRVPMVVLRKPGAADAPVPTFVEGYGSYGVLTTSPLSSPLLAPWVERGGAFVFCGTRGGGERGRAWHEAGREAHKPNAHDDLAACAQQAQAMGVASPATTLVMGTSAGGLLAPATAMKHPELFAGLMPRVAVLNASRLEAAPNGPNQFAEMGDPRTQAGFEALLAQDAYVMLEDARDLPDTLITVGMNDTRVVPWMAAKFAARASAKFGDRRDILLRVDTAQGHGIGSSQDSQVAELADAFAWGWAQATSP</sequence>
<dbReference type="Gene3D" id="2.130.10.120">
    <property type="entry name" value="Prolyl oligopeptidase, N-terminal domain"/>
    <property type="match status" value="1"/>
</dbReference>
<keyword evidence="5" id="KW-0720">Serine protease</keyword>
<accession>A0ABU7WE28</accession>
<dbReference type="RefSeq" id="WP_332077119.1">
    <property type="nucleotide sequence ID" value="NZ_JAZHBM010000001.1"/>
</dbReference>
<evidence type="ECO:0000256" key="2">
    <source>
        <dbReference type="ARBA" id="ARBA00011897"/>
    </source>
</evidence>
<dbReference type="EMBL" id="JAZHBM010000001">
    <property type="protein sequence ID" value="MEF3081384.1"/>
    <property type="molecule type" value="Genomic_DNA"/>
</dbReference>
<dbReference type="Proteomes" id="UP001358324">
    <property type="component" value="Unassembled WGS sequence"/>
</dbReference>
<dbReference type="EC" id="3.4.21.26" evidence="2"/>
<reference evidence="9 10" key="1">
    <citation type="submission" date="2024-01" db="EMBL/GenBank/DDBJ databases">
        <title>Novel species of the genus Luteimonas isolated from rivers.</title>
        <authorList>
            <person name="Lu H."/>
        </authorList>
    </citation>
    <scope>NUCLEOTIDE SEQUENCE [LARGE SCALE GENOMIC DNA]</scope>
    <source>
        <strain evidence="9 10">SMYT11W</strain>
    </source>
</reference>
<dbReference type="Gene3D" id="3.40.50.1820">
    <property type="entry name" value="alpha/beta hydrolase"/>
    <property type="match status" value="1"/>
</dbReference>
<dbReference type="PANTHER" id="PTHR42881:SF2">
    <property type="entry name" value="PROLYL ENDOPEPTIDASE"/>
    <property type="match status" value="1"/>
</dbReference>
<evidence type="ECO:0000256" key="4">
    <source>
        <dbReference type="ARBA" id="ARBA00022801"/>
    </source>
</evidence>
<proteinExistence type="predicted"/>
<dbReference type="InterPro" id="IPR051167">
    <property type="entry name" value="Prolyl_oligopep/macrocyclase"/>
</dbReference>
<dbReference type="InterPro" id="IPR023302">
    <property type="entry name" value="Pept_S9A_N"/>
</dbReference>
<name>A0ABU7WE28_9GAMM</name>
<keyword evidence="4" id="KW-0378">Hydrolase</keyword>
<evidence type="ECO:0000259" key="7">
    <source>
        <dbReference type="Pfam" id="PF00326"/>
    </source>
</evidence>
<dbReference type="Pfam" id="PF00326">
    <property type="entry name" value="Peptidase_S9"/>
    <property type="match status" value="1"/>
</dbReference>
<gene>
    <name evidence="9" type="ORF">V3391_04055</name>
</gene>
<dbReference type="PANTHER" id="PTHR42881">
    <property type="entry name" value="PROLYL ENDOPEPTIDASE"/>
    <property type="match status" value="1"/>
</dbReference>
<protein>
    <recommendedName>
        <fullName evidence="2">prolyl oligopeptidase</fullName>
        <ecNumber evidence="2">3.4.21.26</ecNumber>
    </recommendedName>
</protein>
<dbReference type="InterPro" id="IPR002470">
    <property type="entry name" value="Peptidase_S9A"/>
</dbReference>
<evidence type="ECO:0000313" key="9">
    <source>
        <dbReference type="EMBL" id="MEF3081384.1"/>
    </source>
</evidence>
<dbReference type="InterPro" id="IPR029058">
    <property type="entry name" value="AB_hydrolase_fold"/>
</dbReference>
<dbReference type="InterPro" id="IPR001375">
    <property type="entry name" value="Peptidase_S9_cat"/>
</dbReference>
<comment type="catalytic activity">
    <reaction evidence="1">
        <text>Hydrolysis of Pro-|-Xaa &gt;&gt; Ala-|-Xaa in oligopeptides.</text>
        <dbReference type="EC" id="3.4.21.26"/>
    </reaction>
</comment>
<feature type="chain" id="PRO_5046591463" description="prolyl oligopeptidase" evidence="6">
    <location>
        <begin position="20"/>
        <end position="704"/>
    </location>
</feature>
<dbReference type="SUPFAM" id="SSF50993">
    <property type="entry name" value="Peptidase/esterase 'gauge' domain"/>
    <property type="match status" value="1"/>
</dbReference>
<feature type="signal peptide" evidence="6">
    <location>
        <begin position="1"/>
        <end position="19"/>
    </location>
</feature>
<dbReference type="Pfam" id="PF02897">
    <property type="entry name" value="Peptidase_S9_N"/>
    <property type="match status" value="1"/>
</dbReference>
<keyword evidence="10" id="KW-1185">Reference proteome</keyword>
<evidence type="ECO:0000256" key="1">
    <source>
        <dbReference type="ARBA" id="ARBA00001070"/>
    </source>
</evidence>
<keyword evidence="3" id="KW-0645">Protease</keyword>